<accession>A0A4Y2QZC4</accession>
<evidence type="ECO:0000256" key="1">
    <source>
        <dbReference type="SAM" id="MobiDB-lite"/>
    </source>
</evidence>
<sequence length="231" mass="25682">MLKGQQGKNSPKDRTVERPSSVRDNRTKLPTNRTFGRPRSCAGDKGDRLPDRTFGRPKLCPGTAGTDCKTIWASQACVWGQQDRLQKKQDIWASQKHSLGDNRTGYKDRSVGVPEACLGTDRQELPIKQDIWRDVLRDNGRELPDRTVGVQAVPRGENRDRPPTNRTFGRPSCAGQVGTKRQVQTGRPKLCPGTTGRSYQQLGTFGRPKAVLRDNGTELPTNRTFGRPSCA</sequence>
<feature type="compositionally biased region" description="Basic and acidic residues" evidence="1">
    <location>
        <begin position="42"/>
        <end position="54"/>
    </location>
</feature>
<gene>
    <name evidence="2" type="ORF">AVEN_242194_1</name>
</gene>
<dbReference type="EMBL" id="BGPR01015292">
    <property type="protein sequence ID" value="GBN68678.1"/>
    <property type="molecule type" value="Genomic_DNA"/>
</dbReference>
<organism evidence="2 3">
    <name type="scientific">Araneus ventricosus</name>
    <name type="common">Orbweaver spider</name>
    <name type="synonym">Epeira ventricosa</name>
    <dbReference type="NCBI Taxonomy" id="182803"/>
    <lineage>
        <taxon>Eukaryota</taxon>
        <taxon>Metazoa</taxon>
        <taxon>Ecdysozoa</taxon>
        <taxon>Arthropoda</taxon>
        <taxon>Chelicerata</taxon>
        <taxon>Arachnida</taxon>
        <taxon>Araneae</taxon>
        <taxon>Araneomorphae</taxon>
        <taxon>Entelegynae</taxon>
        <taxon>Araneoidea</taxon>
        <taxon>Araneidae</taxon>
        <taxon>Araneus</taxon>
    </lineage>
</organism>
<reference evidence="2 3" key="1">
    <citation type="journal article" date="2019" name="Sci. Rep.">
        <title>Orb-weaving spider Araneus ventricosus genome elucidates the spidroin gene catalogue.</title>
        <authorList>
            <person name="Kono N."/>
            <person name="Nakamura H."/>
            <person name="Ohtoshi R."/>
            <person name="Moran D.A.P."/>
            <person name="Shinohara A."/>
            <person name="Yoshida Y."/>
            <person name="Fujiwara M."/>
            <person name="Mori M."/>
            <person name="Tomita M."/>
            <person name="Arakawa K."/>
        </authorList>
    </citation>
    <scope>NUCLEOTIDE SEQUENCE [LARGE SCALE GENOMIC DNA]</scope>
</reference>
<dbReference type="Proteomes" id="UP000499080">
    <property type="component" value="Unassembled WGS sequence"/>
</dbReference>
<evidence type="ECO:0000313" key="3">
    <source>
        <dbReference type="Proteomes" id="UP000499080"/>
    </source>
</evidence>
<name>A0A4Y2QZC4_ARAVE</name>
<evidence type="ECO:0000313" key="2">
    <source>
        <dbReference type="EMBL" id="GBN68678.1"/>
    </source>
</evidence>
<feature type="compositionally biased region" description="Basic and acidic residues" evidence="1">
    <location>
        <begin position="10"/>
        <end position="27"/>
    </location>
</feature>
<feature type="region of interest" description="Disordered" evidence="1">
    <location>
        <begin position="1"/>
        <end position="60"/>
    </location>
</feature>
<comment type="caution">
    <text evidence="2">The sequence shown here is derived from an EMBL/GenBank/DDBJ whole genome shotgun (WGS) entry which is preliminary data.</text>
</comment>
<dbReference type="AlphaFoldDB" id="A0A4Y2QZC4"/>
<proteinExistence type="predicted"/>
<keyword evidence="3" id="KW-1185">Reference proteome</keyword>
<protein>
    <submittedName>
        <fullName evidence="2">Uncharacterized protein</fullName>
    </submittedName>
</protein>
<feature type="region of interest" description="Disordered" evidence="1">
    <location>
        <begin position="153"/>
        <end position="231"/>
    </location>
</feature>